<dbReference type="InterPro" id="IPR007522">
    <property type="entry name" value="CRISPR-assoc_prot_TM1795"/>
</dbReference>
<dbReference type="NCBIfam" id="TIGR01894">
    <property type="entry name" value="cas_TM1795_cmr1"/>
    <property type="match status" value="1"/>
</dbReference>
<keyword evidence="5" id="KW-1185">Reference proteome</keyword>
<feature type="domain" description="CRISPR type III-associated protein" evidence="3">
    <location>
        <begin position="5"/>
        <end position="176"/>
    </location>
</feature>
<dbReference type="EMBL" id="JAIHOM010000002">
    <property type="protein sequence ID" value="MCW6034755.1"/>
    <property type="molecule type" value="Genomic_DNA"/>
</dbReference>
<gene>
    <name evidence="4" type="primary">cmr1</name>
    <name evidence="4" type="ORF">K4A83_00490</name>
</gene>
<evidence type="ECO:0000313" key="4">
    <source>
        <dbReference type="EMBL" id="MCW6034755.1"/>
    </source>
</evidence>
<evidence type="ECO:0000313" key="5">
    <source>
        <dbReference type="Proteomes" id="UP001526426"/>
    </source>
</evidence>
<organism evidence="4 5">
    <name type="scientific">Spirulina subsalsa FACHB-351</name>
    <dbReference type="NCBI Taxonomy" id="234711"/>
    <lineage>
        <taxon>Bacteria</taxon>
        <taxon>Bacillati</taxon>
        <taxon>Cyanobacteriota</taxon>
        <taxon>Cyanophyceae</taxon>
        <taxon>Spirulinales</taxon>
        <taxon>Spirulinaceae</taxon>
        <taxon>Spirulina</taxon>
    </lineage>
</organism>
<sequence>MEIRIQTLTPLWTGGVDVGKCDRLHETGILGSLRWWMEALVRGVGGEVCDPTAEGDRNGLDPKKYRDSQATNQREKLRDGGLTCDVSQIFGATGWKRQFRLSITDIQETLKWDKPLQITPQDRTRGWFLNPGWLGEFTLNFHGDSKTLAKLYTLLKVLEAYGSLGAKPQLGYGAFRIVNIDNAPTLESFCFNYPSGDQTKITEFPDLRTFTFFKLRFTPKNINWWHTVPGIKELRKNRQSWEELQKLAKNGMIPTSPALKNHLRYGCNWSKPALLHWLFGTIRGDGSVRGKVAFSWAYHLKNTDEWEIRGWMYLPQDKEGKVFRRDIVETFQNNLSQPQSYLQALGLNAQDYKTTQLNLFPFKNPWQIHSHEEIQSFISSLV</sequence>
<dbReference type="Proteomes" id="UP001526426">
    <property type="component" value="Unassembled WGS sequence"/>
</dbReference>
<comment type="caution">
    <text evidence="4">The sequence shown here is derived from an EMBL/GenBank/DDBJ whole genome shotgun (WGS) entry which is preliminary data.</text>
</comment>
<feature type="region of interest" description="Disordered" evidence="2">
    <location>
        <begin position="51"/>
        <end position="72"/>
    </location>
</feature>
<name>A0ABT3KZT4_9CYAN</name>
<accession>A0ABT3KZT4</accession>
<evidence type="ECO:0000256" key="2">
    <source>
        <dbReference type="SAM" id="MobiDB-lite"/>
    </source>
</evidence>
<evidence type="ECO:0000256" key="1">
    <source>
        <dbReference type="ARBA" id="ARBA00023118"/>
    </source>
</evidence>
<protein>
    <submittedName>
        <fullName evidence="4">Type III-B CRISPR module RAMP protein Cmr1</fullName>
    </submittedName>
</protein>
<keyword evidence="1" id="KW-0051">Antiviral defense</keyword>
<dbReference type="RefSeq" id="WP_265262410.1">
    <property type="nucleotide sequence ID" value="NZ_JAIHOM010000002.1"/>
</dbReference>
<reference evidence="4 5" key="1">
    <citation type="submission" date="2021-08" db="EMBL/GenBank/DDBJ databases">
        <title>Draft genome sequence of Spirulina subsalsa with high tolerance to salinity and hype-accumulation of phycocyanin.</title>
        <authorList>
            <person name="Pei H."/>
            <person name="Jiang L."/>
        </authorList>
    </citation>
    <scope>NUCLEOTIDE SEQUENCE [LARGE SCALE GENOMIC DNA]</scope>
    <source>
        <strain evidence="4 5">FACHB-351</strain>
    </source>
</reference>
<dbReference type="InterPro" id="IPR005537">
    <property type="entry name" value="RAMP_III_fam"/>
</dbReference>
<dbReference type="Pfam" id="PF03787">
    <property type="entry name" value="RAMPs"/>
    <property type="match status" value="1"/>
</dbReference>
<feature type="compositionally biased region" description="Basic and acidic residues" evidence="2">
    <location>
        <begin position="54"/>
        <end position="72"/>
    </location>
</feature>
<evidence type="ECO:0000259" key="3">
    <source>
        <dbReference type="Pfam" id="PF03787"/>
    </source>
</evidence>
<proteinExistence type="predicted"/>